<feature type="compositionally biased region" description="Basic and acidic residues" evidence="1">
    <location>
        <begin position="19"/>
        <end position="32"/>
    </location>
</feature>
<feature type="region of interest" description="Disordered" evidence="1">
    <location>
        <begin position="1"/>
        <end position="67"/>
    </location>
</feature>
<feature type="compositionally biased region" description="Basic and acidic residues" evidence="1">
    <location>
        <begin position="43"/>
        <end position="67"/>
    </location>
</feature>
<proteinExistence type="predicted"/>
<feature type="compositionally biased region" description="Acidic residues" evidence="1">
    <location>
        <begin position="33"/>
        <end position="42"/>
    </location>
</feature>
<accession>A0AAV1FF93</accession>
<dbReference type="EMBL" id="OY660869">
    <property type="protein sequence ID" value="CAJ1059243.1"/>
    <property type="molecule type" value="Genomic_DNA"/>
</dbReference>
<organism evidence="2 3">
    <name type="scientific">Xyrichtys novacula</name>
    <name type="common">Pearly razorfish</name>
    <name type="synonym">Hemipteronotus novacula</name>
    <dbReference type="NCBI Taxonomy" id="13765"/>
    <lineage>
        <taxon>Eukaryota</taxon>
        <taxon>Metazoa</taxon>
        <taxon>Chordata</taxon>
        <taxon>Craniata</taxon>
        <taxon>Vertebrata</taxon>
        <taxon>Euteleostomi</taxon>
        <taxon>Actinopterygii</taxon>
        <taxon>Neopterygii</taxon>
        <taxon>Teleostei</taxon>
        <taxon>Neoteleostei</taxon>
        <taxon>Acanthomorphata</taxon>
        <taxon>Eupercaria</taxon>
        <taxon>Labriformes</taxon>
        <taxon>Labridae</taxon>
        <taxon>Xyrichtys</taxon>
    </lineage>
</organism>
<dbReference type="AlphaFoldDB" id="A0AAV1FF93"/>
<sequence>MNTTGAPGPSQMKIQFPKELVEFTGKEGKREREEEEEGEEEEEKRGEENKDQKPSCEDEMWEERFES</sequence>
<gene>
    <name evidence="2" type="ORF">XNOV1_A022165</name>
</gene>
<reference evidence="2" key="1">
    <citation type="submission" date="2023-08" db="EMBL/GenBank/DDBJ databases">
        <authorList>
            <person name="Alioto T."/>
            <person name="Alioto T."/>
            <person name="Gomez Garrido J."/>
        </authorList>
    </citation>
    <scope>NUCLEOTIDE SEQUENCE</scope>
</reference>
<dbReference type="Proteomes" id="UP001178508">
    <property type="component" value="Chromosome 6"/>
</dbReference>
<keyword evidence="3" id="KW-1185">Reference proteome</keyword>
<protein>
    <submittedName>
        <fullName evidence="2">Uncharacterized protein</fullName>
    </submittedName>
</protein>
<name>A0AAV1FF93_XYRNO</name>
<evidence type="ECO:0000313" key="2">
    <source>
        <dbReference type="EMBL" id="CAJ1059243.1"/>
    </source>
</evidence>
<evidence type="ECO:0000313" key="3">
    <source>
        <dbReference type="Proteomes" id="UP001178508"/>
    </source>
</evidence>
<evidence type="ECO:0000256" key="1">
    <source>
        <dbReference type="SAM" id="MobiDB-lite"/>
    </source>
</evidence>